<dbReference type="AlphaFoldDB" id="A0A6L2JJQ1"/>
<feature type="coiled-coil region" evidence="1">
    <location>
        <begin position="34"/>
        <end position="61"/>
    </location>
</feature>
<reference evidence="2" key="1">
    <citation type="journal article" date="2019" name="Sci. Rep.">
        <title>Draft genome of Tanacetum cinerariifolium, the natural source of mosquito coil.</title>
        <authorList>
            <person name="Yamashiro T."/>
            <person name="Shiraishi A."/>
            <person name="Satake H."/>
            <person name="Nakayama K."/>
        </authorList>
    </citation>
    <scope>NUCLEOTIDE SEQUENCE</scope>
</reference>
<name>A0A6L2JJQ1_TANCI</name>
<sequence>MEVQKQQYLDEKESLSNQIQIKDYRNERIDIRYKRECEIKIDELMANINKMSNEINKKKELLQLEQIANLKSTIPLNEISSQIPPSIAITPVLPTNKHVDTLIIGNEELSTIPEKESDEFINSSVKDLVPIPSESKVSSESDDDEPSKMIEDQKLTHHLSGNRTSSSDHVVLFLSPSLTPTGDSDSTWEGTDTFLPIMIRLHRKSMRIYSIQREISVFWKDY</sequence>
<organism evidence="2">
    <name type="scientific">Tanacetum cinerariifolium</name>
    <name type="common">Dalmatian daisy</name>
    <name type="synonym">Chrysanthemum cinerariifolium</name>
    <dbReference type="NCBI Taxonomy" id="118510"/>
    <lineage>
        <taxon>Eukaryota</taxon>
        <taxon>Viridiplantae</taxon>
        <taxon>Streptophyta</taxon>
        <taxon>Embryophyta</taxon>
        <taxon>Tracheophyta</taxon>
        <taxon>Spermatophyta</taxon>
        <taxon>Magnoliopsida</taxon>
        <taxon>eudicotyledons</taxon>
        <taxon>Gunneridae</taxon>
        <taxon>Pentapetalae</taxon>
        <taxon>asterids</taxon>
        <taxon>campanulids</taxon>
        <taxon>Asterales</taxon>
        <taxon>Asteraceae</taxon>
        <taxon>Asteroideae</taxon>
        <taxon>Anthemideae</taxon>
        <taxon>Anthemidinae</taxon>
        <taxon>Tanacetum</taxon>
    </lineage>
</organism>
<comment type="caution">
    <text evidence="2">The sequence shown here is derived from an EMBL/GenBank/DDBJ whole genome shotgun (WGS) entry which is preliminary data.</text>
</comment>
<keyword evidence="1" id="KW-0175">Coiled coil</keyword>
<protein>
    <submittedName>
        <fullName evidence="2">Uncharacterized protein</fullName>
    </submittedName>
</protein>
<proteinExistence type="predicted"/>
<evidence type="ECO:0000256" key="1">
    <source>
        <dbReference type="SAM" id="Coils"/>
    </source>
</evidence>
<evidence type="ECO:0000313" key="2">
    <source>
        <dbReference type="EMBL" id="GEU36125.1"/>
    </source>
</evidence>
<dbReference type="EMBL" id="BKCJ010000772">
    <property type="protein sequence ID" value="GEU36125.1"/>
    <property type="molecule type" value="Genomic_DNA"/>
</dbReference>
<gene>
    <name evidence="2" type="ORF">Tci_008103</name>
</gene>
<accession>A0A6L2JJQ1</accession>